<comment type="caution">
    <text evidence="3">The sequence shown here is derived from an EMBL/GenBank/DDBJ whole genome shotgun (WGS) entry which is preliminary data.</text>
</comment>
<gene>
    <name evidence="3" type="ORF">PK98_03630</name>
</gene>
<evidence type="ECO:0000256" key="1">
    <source>
        <dbReference type="ARBA" id="ARBA00006484"/>
    </source>
</evidence>
<evidence type="ECO:0000256" key="2">
    <source>
        <dbReference type="ARBA" id="ARBA00023002"/>
    </source>
</evidence>
<evidence type="ECO:0000313" key="4">
    <source>
        <dbReference type="Proteomes" id="UP000030988"/>
    </source>
</evidence>
<comment type="similarity">
    <text evidence="1">Belongs to the short-chain dehydrogenases/reductases (SDR) family.</text>
</comment>
<organism evidence="3 4">
    <name type="scientific">Croceibacterium mercuriale</name>
    <dbReference type="NCBI Taxonomy" id="1572751"/>
    <lineage>
        <taxon>Bacteria</taxon>
        <taxon>Pseudomonadati</taxon>
        <taxon>Pseudomonadota</taxon>
        <taxon>Alphaproteobacteria</taxon>
        <taxon>Sphingomonadales</taxon>
        <taxon>Erythrobacteraceae</taxon>
        <taxon>Croceibacterium</taxon>
    </lineage>
</organism>
<dbReference type="Gene3D" id="3.40.50.720">
    <property type="entry name" value="NAD(P)-binding Rossmann-like Domain"/>
    <property type="match status" value="1"/>
</dbReference>
<keyword evidence="2" id="KW-0560">Oxidoreductase</keyword>
<keyword evidence="4" id="KW-1185">Reference proteome</keyword>
<proteinExistence type="inferred from homology"/>
<protein>
    <recommendedName>
        <fullName evidence="5">Short-chain dehydrogenase</fullName>
    </recommendedName>
</protein>
<dbReference type="GO" id="GO:0016491">
    <property type="term" value="F:oxidoreductase activity"/>
    <property type="evidence" value="ECO:0007669"/>
    <property type="project" value="UniProtKB-KW"/>
</dbReference>
<dbReference type="PANTHER" id="PTHR43669">
    <property type="entry name" value="5-KETO-D-GLUCONATE 5-REDUCTASE"/>
    <property type="match status" value="1"/>
</dbReference>
<name>A0A0B2BVW8_9SPHN</name>
<dbReference type="InterPro" id="IPR036291">
    <property type="entry name" value="NAD(P)-bd_dom_sf"/>
</dbReference>
<dbReference type="Proteomes" id="UP000030988">
    <property type="component" value="Unassembled WGS sequence"/>
</dbReference>
<dbReference type="OrthoDB" id="9793325at2"/>
<accession>A0A0B2BVW8</accession>
<dbReference type="InterPro" id="IPR002347">
    <property type="entry name" value="SDR_fam"/>
</dbReference>
<sequence>MLLPGGVGIGLAIAVRLAREGVAVAICGRNQAKLDDAAAQISQHGSVTPVLAEPATAAGAETLIAAVPHTDILVNNLGIYEAKPFTEIRPS</sequence>
<evidence type="ECO:0008006" key="5">
    <source>
        <dbReference type="Google" id="ProtNLM"/>
    </source>
</evidence>
<dbReference type="AlphaFoldDB" id="A0A0B2BVW8"/>
<reference evidence="3 4" key="1">
    <citation type="submission" date="2014-11" db="EMBL/GenBank/DDBJ databases">
        <title>Draft genome sequence of Kirrobacter mercurialis.</title>
        <authorList>
            <person name="Coil D.A."/>
            <person name="Eisen J.A."/>
        </authorList>
    </citation>
    <scope>NUCLEOTIDE SEQUENCE [LARGE SCALE GENOMIC DNA]</scope>
    <source>
        <strain evidence="3 4">Coronado</strain>
    </source>
</reference>
<dbReference type="PANTHER" id="PTHR43669:SF3">
    <property type="entry name" value="ALCOHOL DEHYDROGENASE, PUTATIVE (AFU_ORTHOLOGUE AFUA_3G03445)-RELATED"/>
    <property type="match status" value="1"/>
</dbReference>
<evidence type="ECO:0000313" key="3">
    <source>
        <dbReference type="EMBL" id="KHL25728.1"/>
    </source>
</evidence>
<dbReference type="EMBL" id="JTDN01000001">
    <property type="protein sequence ID" value="KHL25728.1"/>
    <property type="molecule type" value="Genomic_DNA"/>
</dbReference>
<dbReference type="SUPFAM" id="SSF51735">
    <property type="entry name" value="NAD(P)-binding Rossmann-fold domains"/>
    <property type="match status" value="1"/>
</dbReference>
<dbReference type="STRING" id="1572751.PK98_03630"/>
<dbReference type="CDD" id="cd05233">
    <property type="entry name" value="SDR_c"/>
    <property type="match status" value="1"/>
</dbReference>
<dbReference type="Pfam" id="PF00106">
    <property type="entry name" value="adh_short"/>
    <property type="match status" value="1"/>
</dbReference>